<dbReference type="OrthoDB" id="3267868at2"/>
<evidence type="ECO:0000313" key="2">
    <source>
        <dbReference type="EMBL" id="VEI12465.1"/>
    </source>
</evidence>
<dbReference type="InterPro" id="IPR000182">
    <property type="entry name" value="GNAT_dom"/>
</dbReference>
<proteinExistence type="predicted"/>
<gene>
    <name evidence="2" type="ORF">NCTC13354_00144</name>
</gene>
<keyword evidence="2" id="KW-0808">Transferase</keyword>
<feature type="domain" description="N-acetyltransferase" evidence="1">
    <location>
        <begin position="115"/>
        <end position="252"/>
    </location>
</feature>
<dbReference type="Proteomes" id="UP000269542">
    <property type="component" value="Chromosome"/>
</dbReference>
<sequence>MLGAQSAFWRLSAWSHQLAGTRIEQIDDPDLGLVLVDSDRGRVLVAYGEPARGIDALRNVMDRGVRPDRTMINRELYGALDAPLRDHFGPNWGYAWDYFWADEPLDPVPGSERVELLRAASPQFAAVAGDVRRALEQANPITDALERFDELDWFVMRAPTGDIAIVLGATQEKECMSLEGLGTVPEYRGQGYGGATMVGAVNMSLELTGYVRFGVWSWNEGAMRLYRRLGIHHDGKLISGRREPFDEARYLQ</sequence>
<dbReference type="SUPFAM" id="SSF55729">
    <property type="entry name" value="Acyl-CoA N-acyltransferases (Nat)"/>
    <property type="match status" value="1"/>
</dbReference>
<name>A0A3S4WF33_9ACTO</name>
<keyword evidence="3" id="KW-1185">Reference proteome</keyword>
<dbReference type="EMBL" id="LR134476">
    <property type="protein sequence ID" value="VEI12465.1"/>
    <property type="molecule type" value="Genomic_DNA"/>
</dbReference>
<evidence type="ECO:0000259" key="1">
    <source>
        <dbReference type="PROSITE" id="PS51186"/>
    </source>
</evidence>
<dbReference type="Gene3D" id="3.40.630.30">
    <property type="match status" value="1"/>
</dbReference>
<dbReference type="Pfam" id="PF00583">
    <property type="entry name" value="Acetyltransf_1"/>
    <property type="match status" value="1"/>
</dbReference>
<dbReference type="InterPro" id="IPR016181">
    <property type="entry name" value="Acyl_CoA_acyltransferase"/>
</dbReference>
<evidence type="ECO:0000313" key="3">
    <source>
        <dbReference type="Proteomes" id="UP000269542"/>
    </source>
</evidence>
<dbReference type="AlphaFoldDB" id="A0A3S4WF33"/>
<reference evidence="2 3" key="1">
    <citation type="submission" date="2018-12" db="EMBL/GenBank/DDBJ databases">
        <authorList>
            <consortium name="Pathogen Informatics"/>
        </authorList>
    </citation>
    <scope>NUCLEOTIDE SEQUENCE [LARGE SCALE GENOMIC DNA]</scope>
    <source>
        <strain evidence="2 3">NCTC13354</strain>
    </source>
</reference>
<dbReference type="KEGG" id="tbw:NCTC13354_00144"/>
<organism evidence="2 3">
    <name type="scientific">Trueperella bialowiezensis</name>
    <dbReference type="NCBI Taxonomy" id="312285"/>
    <lineage>
        <taxon>Bacteria</taxon>
        <taxon>Bacillati</taxon>
        <taxon>Actinomycetota</taxon>
        <taxon>Actinomycetes</taxon>
        <taxon>Actinomycetales</taxon>
        <taxon>Actinomycetaceae</taxon>
        <taxon>Trueperella</taxon>
    </lineage>
</organism>
<dbReference type="PROSITE" id="PS51186">
    <property type="entry name" value="GNAT"/>
    <property type="match status" value="1"/>
</dbReference>
<protein>
    <submittedName>
        <fullName evidence="2">Acetyltransferase (GNAT) family</fullName>
    </submittedName>
</protein>
<accession>A0A3S4WF33</accession>
<dbReference type="GO" id="GO:0016747">
    <property type="term" value="F:acyltransferase activity, transferring groups other than amino-acyl groups"/>
    <property type="evidence" value="ECO:0007669"/>
    <property type="project" value="InterPro"/>
</dbReference>
<dbReference type="RefSeq" id="WP_126415669.1">
    <property type="nucleotide sequence ID" value="NZ_LR134476.1"/>
</dbReference>